<feature type="non-terminal residue" evidence="4">
    <location>
        <position position="170"/>
    </location>
</feature>
<reference evidence="4 5" key="1">
    <citation type="submission" date="2017-11" db="EMBL/GenBank/DDBJ databases">
        <title>Evolution of Phototrophy in the Chloroflexi Phylum Driven by Horizontal Gene Transfer.</title>
        <authorList>
            <person name="Ward L.M."/>
            <person name="Hemp J."/>
            <person name="Shih P.M."/>
            <person name="Mcglynn S.E."/>
            <person name="Fischer W."/>
        </authorList>
    </citation>
    <scope>NUCLEOTIDE SEQUENCE [LARGE SCALE GENOMIC DNA]</scope>
    <source>
        <strain evidence="4">JP3_7</strain>
    </source>
</reference>
<comment type="similarity">
    <text evidence="1">Belongs to the trimethylamine methyltransferase family.</text>
</comment>
<dbReference type="Proteomes" id="UP000230790">
    <property type="component" value="Unassembled WGS sequence"/>
</dbReference>
<keyword evidence="2 4" id="KW-0489">Methyltransferase</keyword>
<evidence type="ECO:0000313" key="4">
    <source>
        <dbReference type="EMBL" id="PJF45864.1"/>
    </source>
</evidence>
<feature type="non-terminal residue" evidence="4">
    <location>
        <position position="1"/>
    </location>
</feature>
<keyword evidence="3 4" id="KW-0808">Transferase</keyword>
<organism evidence="4 5">
    <name type="scientific">Candidatus Thermofonsia Clade 3 bacterium</name>
    <dbReference type="NCBI Taxonomy" id="2364212"/>
    <lineage>
        <taxon>Bacteria</taxon>
        <taxon>Bacillati</taxon>
        <taxon>Chloroflexota</taxon>
        <taxon>Candidatus Thermofontia</taxon>
        <taxon>Candidatus Thermofonsia Clade 3</taxon>
    </lineage>
</organism>
<evidence type="ECO:0000313" key="5">
    <source>
        <dbReference type="Proteomes" id="UP000230790"/>
    </source>
</evidence>
<evidence type="ECO:0000256" key="2">
    <source>
        <dbReference type="ARBA" id="ARBA00022603"/>
    </source>
</evidence>
<protein>
    <submittedName>
        <fullName evidence="4">Methyltransferase</fullName>
    </submittedName>
</protein>
<evidence type="ECO:0000256" key="3">
    <source>
        <dbReference type="ARBA" id="ARBA00022679"/>
    </source>
</evidence>
<accession>A0A2M8Q7W2</accession>
<name>A0A2M8Q7W2_9CHLR</name>
<dbReference type="AlphaFoldDB" id="A0A2M8Q7W2"/>
<dbReference type="Gene3D" id="3.20.20.480">
    <property type="entry name" value="Trimethylamine methyltransferase-like"/>
    <property type="match status" value="1"/>
</dbReference>
<dbReference type="InterPro" id="IPR038601">
    <property type="entry name" value="MttB-like_sf"/>
</dbReference>
<sequence>LEEIGMEVLDAEARDILKAGGAEVAPSRTRVRLPRGLVESCIGLAPERFTLHARNPERNLPVGGRHMLFAMVASAPNCADPEGGRRPGSRADFRRFVQLGHVLNVIHLHGGYAVEPTDLHPKIRHLEALRDIATLSDKVFHAYSLGRERVWDALEIVRIVRGISRAQLER</sequence>
<dbReference type="GO" id="GO:0008168">
    <property type="term" value="F:methyltransferase activity"/>
    <property type="evidence" value="ECO:0007669"/>
    <property type="project" value="UniProtKB-KW"/>
</dbReference>
<comment type="caution">
    <text evidence="4">The sequence shown here is derived from an EMBL/GenBank/DDBJ whole genome shotgun (WGS) entry which is preliminary data.</text>
</comment>
<dbReference type="GO" id="GO:0032259">
    <property type="term" value="P:methylation"/>
    <property type="evidence" value="ECO:0007669"/>
    <property type="project" value="UniProtKB-KW"/>
</dbReference>
<dbReference type="EMBL" id="PGTN01000686">
    <property type="protein sequence ID" value="PJF45864.1"/>
    <property type="molecule type" value="Genomic_DNA"/>
</dbReference>
<dbReference type="GO" id="GO:0015948">
    <property type="term" value="P:methanogenesis"/>
    <property type="evidence" value="ECO:0007669"/>
    <property type="project" value="InterPro"/>
</dbReference>
<dbReference type="InterPro" id="IPR010426">
    <property type="entry name" value="MTTB_MeTrfase"/>
</dbReference>
<evidence type="ECO:0000256" key="1">
    <source>
        <dbReference type="ARBA" id="ARBA00007137"/>
    </source>
</evidence>
<proteinExistence type="inferred from homology"/>
<dbReference type="Pfam" id="PF06253">
    <property type="entry name" value="MTTB"/>
    <property type="match status" value="1"/>
</dbReference>
<gene>
    <name evidence="4" type="ORF">CUN48_16720</name>
</gene>